<sequence>MRTAIEGKRVIVTAGANGIGRAIVDQLADAGARVATCDVSEDGIEQIRKKLPEVRSELVDLRDAAAQATFLEDAISYFDGLDALVNNVGISGPTSRIEDIDLLDWQSVFRVNVESQFVACKVVVPHLRKQRDGALIFISSTAGRLGFPLRTPYAASKWALVGLMKSLAMEIGPDGVRVNAIMPGVVLGDRINRVISAKAEAVGLSFDEMQRKWLDLVSLRRMIPPNEIAEIIQFLISDAGRNISGQSLSLCGNTETLR</sequence>
<evidence type="ECO:0000313" key="5">
    <source>
        <dbReference type="Proteomes" id="UP000193553"/>
    </source>
</evidence>
<dbReference type="OrthoDB" id="9804774at2"/>
<evidence type="ECO:0000256" key="3">
    <source>
        <dbReference type="RuleBase" id="RU000363"/>
    </source>
</evidence>
<accession>A0A1X3GJQ9</accession>
<keyword evidence="2" id="KW-0560">Oxidoreductase</keyword>
<dbReference type="NCBIfam" id="NF009466">
    <property type="entry name" value="PRK12826.1-2"/>
    <property type="match status" value="1"/>
</dbReference>
<evidence type="ECO:0008006" key="6">
    <source>
        <dbReference type="Google" id="ProtNLM"/>
    </source>
</evidence>
<proteinExistence type="inferred from homology"/>
<evidence type="ECO:0000256" key="1">
    <source>
        <dbReference type="ARBA" id="ARBA00006484"/>
    </source>
</evidence>
<dbReference type="InterPro" id="IPR020904">
    <property type="entry name" value="Sc_DH/Rdtase_CS"/>
</dbReference>
<organism evidence="4 5">
    <name type="scientific">Bradyrhizobium canariense</name>
    <dbReference type="NCBI Taxonomy" id="255045"/>
    <lineage>
        <taxon>Bacteria</taxon>
        <taxon>Pseudomonadati</taxon>
        <taxon>Pseudomonadota</taxon>
        <taxon>Alphaproteobacteria</taxon>
        <taxon>Hyphomicrobiales</taxon>
        <taxon>Nitrobacteraceae</taxon>
        <taxon>Bradyrhizobium</taxon>
    </lineage>
</organism>
<reference evidence="4 5" key="1">
    <citation type="submission" date="2017-03" db="EMBL/GenBank/DDBJ databases">
        <title>Whole genome sequences of fourteen strains of Bradyrhizobium canariense and one strain of Bradyrhizobium japonicum isolated from Lupinus (Papilionoideae: Genisteae) species in Algeria.</title>
        <authorList>
            <person name="Crovadore J."/>
            <person name="Chekireb D."/>
            <person name="Brachmann A."/>
            <person name="Chablais R."/>
            <person name="Cochard B."/>
            <person name="Lefort F."/>
        </authorList>
    </citation>
    <scope>NUCLEOTIDE SEQUENCE [LARGE SCALE GENOMIC DNA]</scope>
    <source>
        <strain evidence="4 5">UBMA195</strain>
    </source>
</reference>
<dbReference type="InterPro" id="IPR036291">
    <property type="entry name" value="NAD(P)-bd_dom_sf"/>
</dbReference>
<dbReference type="AlphaFoldDB" id="A0A1X3GJQ9"/>
<dbReference type="FunFam" id="3.40.50.720:FF:000084">
    <property type="entry name" value="Short-chain dehydrogenase reductase"/>
    <property type="match status" value="1"/>
</dbReference>
<dbReference type="GO" id="GO:0016491">
    <property type="term" value="F:oxidoreductase activity"/>
    <property type="evidence" value="ECO:0007669"/>
    <property type="project" value="UniProtKB-KW"/>
</dbReference>
<gene>
    <name evidence="4" type="ORF">BSZ18_16020</name>
</gene>
<dbReference type="EMBL" id="NAFI01000171">
    <property type="protein sequence ID" value="OSJ10823.1"/>
    <property type="molecule type" value="Genomic_DNA"/>
</dbReference>
<dbReference type="RefSeq" id="WP_085359043.1">
    <property type="nucleotide sequence ID" value="NZ_NAFD01000174.1"/>
</dbReference>
<dbReference type="Proteomes" id="UP000193553">
    <property type="component" value="Unassembled WGS sequence"/>
</dbReference>
<dbReference type="CDD" id="cd05233">
    <property type="entry name" value="SDR_c"/>
    <property type="match status" value="1"/>
</dbReference>
<dbReference type="Gene3D" id="3.40.50.720">
    <property type="entry name" value="NAD(P)-binding Rossmann-like Domain"/>
    <property type="match status" value="1"/>
</dbReference>
<dbReference type="PROSITE" id="PS00061">
    <property type="entry name" value="ADH_SHORT"/>
    <property type="match status" value="1"/>
</dbReference>
<dbReference type="Pfam" id="PF00106">
    <property type="entry name" value="adh_short"/>
    <property type="match status" value="1"/>
</dbReference>
<comment type="caution">
    <text evidence="4">The sequence shown here is derived from an EMBL/GenBank/DDBJ whole genome shotgun (WGS) entry which is preliminary data.</text>
</comment>
<dbReference type="InterPro" id="IPR002347">
    <property type="entry name" value="SDR_fam"/>
</dbReference>
<dbReference type="PRINTS" id="PR00081">
    <property type="entry name" value="GDHRDH"/>
</dbReference>
<evidence type="ECO:0000313" key="4">
    <source>
        <dbReference type="EMBL" id="OSJ10823.1"/>
    </source>
</evidence>
<evidence type="ECO:0000256" key="2">
    <source>
        <dbReference type="ARBA" id="ARBA00023002"/>
    </source>
</evidence>
<comment type="similarity">
    <text evidence="1 3">Belongs to the short-chain dehydrogenases/reductases (SDR) family.</text>
</comment>
<dbReference type="PRINTS" id="PR00080">
    <property type="entry name" value="SDRFAMILY"/>
</dbReference>
<dbReference type="SUPFAM" id="SSF51735">
    <property type="entry name" value="NAD(P)-binding Rossmann-fold domains"/>
    <property type="match status" value="1"/>
</dbReference>
<name>A0A1X3GJQ9_9BRAD</name>
<dbReference type="PANTHER" id="PTHR24321:SF8">
    <property type="entry name" value="ESTRADIOL 17-BETA-DEHYDROGENASE 8-RELATED"/>
    <property type="match status" value="1"/>
</dbReference>
<dbReference type="PANTHER" id="PTHR24321">
    <property type="entry name" value="DEHYDROGENASES, SHORT CHAIN"/>
    <property type="match status" value="1"/>
</dbReference>
<protein>
    <recommendedName>
        <fullName evidence="6">3-oxoacyl-[acyl-carrier-protein] reductase</fullName>
    </recommendedName>
</protein>